<evidence type="ECO:0000256" key="6">
    <source>
        <dbReference type="ARBA" id="ARBA00023136"/>
    </source>
</evidence>
<evidence type="ECO:0000256" key="4">
    <source>
        <dbReference type="ARBA" id="ARBA00022692"/>
    </source>
</evidence>
<feature type="non-terminal residue" evidence="9">
    <location>
        <position position="1"/>
    </location>
</feature>
<gene>
    <name evidence="9" type="ORF">METZ01_LOCUS448003</name>
</gene>
<proteinExistence type="inferred from homology"/>
<dbReference type="PANTHER" id="PTHR30625:SF3">
    <property type="entry name" value="TOL-PAL SYSTEM PROTEIN TOLQ"/>
    <property type="match status" value="1"/>
</dbReference>
<dbReference type="PANTHER" id="PTHR30625">
    <property type="entry name" value="PROTEIN TOLQ"/>
    <property type="match status" value="1"/>
</dbReference>
<dbReference type="AlphaFoldDB" id="A0A382ZIW0"/>
<comment type="similarity">
    <text evidence="2">Belongs to the ExbB/TolQ family.</text>
</comment>
<sequence>FKTFNYNQNDPKSKIFCSAISEWKKSNKMRDRAINSNVNALKERMNRSMQVTFNKESEVIEKNLTFLATAGSTAPFIGLFGTVWGIMNSFQSIAIAQNTNLAVVAPGIAEALFATALGLFVAIPAVVAYNKITSDLSKYFISLESFIDEFTTIFFRQLEDK</sequence>
<evidence type="ECO:0000256" key="2">
    <source>
        <dbReference type="ARBA" id="ARBA00010442"/>
    </source>
</evidence>
<reference evidence="9" key="1">
    <citation type="submission" date="2018-05" db="EMBL/GenBank/DDBJ databases">
        <authorList>
            <person name="Lanie J.A."/>
            <person name="Ng W.-L."/>
            <person name="Kazmierczak K.M."/>
            <person name="Andrzejewski T.M."/>
            <person name="Davidsen T.M."/>
            <person name="Wayne K.J."/>
            <person name="Tettelin H."/>
            <person name="Glass J.I."/>
            <person name="Rusch D."/>
            <person name="Podicherti R."/>
            <person name="Tsui H.-C.T."/>
            <person name="Winkler M.E."/>
        </authorList>
    </citation>
    <scope>NUCLEOTIDE SEQUENCE</scope>
</reference>
<feature type="transmembrane region" description="Helical" evidence="7">
    <location>
        <begin position="107"/>
        <end position="129"/>
    </location>
</feature>
<keyword evidence="6 7" id="KW-0472">Membrane</keyword>
<keyword evidence="4 7" id="KW-0812">Transmembrane</keyword>
<dbReference type="InterPro" id="IPR050790">
    <property type="entry name" value="ExbB/TolQ_transport"/>
</dbReference>
<comment type="subcellular location">
    <subcellularLocation>
        <location evidence="1">Cell membrane</location>
        <topology evidence="1">Multi-pass membrane protein</topology>
    </subcellularLocation>
</comment>
<dbReference type="GO" id="GO:0005886">
    <property type="term" value="C:plasma membrane"/>
    <property type="evidence" value="ECO:0007669"/>
    <property type="project" value="UniProtKB-SubCell"/>
</dbReference>
<protein>
    <recommendedName>
        <fullName evidence="8">MotA/TolQ/ExbB proton channel domain-containing protein</fullName>
    </recommendedName>
</protein>
<name>A0A382ZIW0_9ZZZZ</name>
<evidence type="ECO:0000259" key="8">
    <source>
        <dbReference type="Pfam" id="PF01618"/>
    </source>
</evidence>
<dbReference type="Pfam" id="PF01618">
    <property type="entry name" value="MotA_ExbB"/>
    <property type="match status" value="1"/>
</dbReference>
<evidence type="ECO:0000256" key="7">
    <source>
        <dbReference type="SAM" id="Phobius"/>
    </source>
</evidence>
<evidence type="ECO:0000313" key="9">
    <source>
        <dbReference type="EMBL" id="SVD95149.1"/>
    </source>
</evidence>
<evidence type="ECO:0000256" key="5">
    <source>
        <dbReference type="ARBA" id="ARBA00022989"/>
    </source>
</evidence>
<feature type="domain" description="MotA/TolQ/ExbB proton channel" evidence="8">
    <location>
        <begin position="26"/>
        <end position="139"/>
    </location>
</feature>
<feature type="transmembrane region" description="Helical" evidence="7">
    <location>
        <begin position="64"/>
        <end position="87"/>
    </location>
</feature>
<dbReference type="GO" id="GO:0017038">
    <property type="term" value="P:protein import"/>
    <property type="evidence" value="ECO:0007669"/>
    <property type="project" value="TreeGrafter"/>
</dbReference>
<dbReference type="InterPro" id="IPR002898">
    <property type="entry name" value="MotA_ExbB_proton_chnl"/>
</dbReference>
<keyword evidence="5 7" id="KW-1133">Transmembrane helix</keyword>
<organism evidence="9">
    <name type="scientific">marine metagenome</name>
    <dbReference type="NCBI Taxonomy" id="408172"/>
    <lineage>
        <taxon>unclassified sequences</taxon>
        <taxon>metagenomes</taxon>
        <taxon>ecological metagenomes</taxon>
    </lineage>
</organism>
<dbReference type="EMBL" id="UINC01184095">
    <property type="protein sequence ID" value="SVD95149.1"/>
    <property type="molecule type" value="Genomic_DNA"/>
</dbReference>
<evidence type="ECO:0000256" key="3">
    <source>
        <dbReference type="ARBA" id="ARBA00022475"/>
    </source>
</evidence>
<evidence type="ECO:0000256" key="1">
    <source>
        <dbReference type="ARBA" id="ARBA00004651"/>
    </source>
</evidence>
<accession>A0A382ZIW0</accession>
<keyword evidence="3" id="KW-1003">Cell membrane</keyword>